<dbReference type="CDD" id="cd17686">
    <property type="entry name" value="RUN_RUBCN"/>
    <property type="match status" value="1"/>
</dbReference>
<keyword evidence="2" id="KW-0597">Phosphoprotein</keyword>
<gene>
    <name evidence="7" type="primary">RUBCN</name>
</gene>
<proteinExistence type="predicted"/>
<dbReference type="InterPro" id="IPR004012">
    <property type="entry name" value="Run_dom"/>
</dbReference>
<dbReference type="GO" id="GO:1901981">
    <property type="term" value="F:phosphatidylinositol phosphate binding"/>
    <property type="evidence" value="ECO:0007669"/>
    <property type="project" value="TreeGrafter"/>
</dbReference>
<dbReference type="AlphaFoldDB" id="A0A667GU88"/>
<reference evidence="7" key="1">
    <citation type="submission" date="2025-08" db="UniProtKB">
        <authorList>
            <consortium name="Ensembl"/>
        </authorList>
    </citation>
    <scope>IDENTIFICATION</scope>
</reference>
<dbReference type="Pfam" id="PF13901">
    <property type="entry name" value="RH_dom"/>
    <property type="match status" value="1"/>
</dbReference>
<evidence type="ECO:0000256" key="4">
    <source>
        <dbReference type="ARBA" id="ARBA00023006"/>
    </source>
</evidence>
<organism evidence="7 8">
    <name type="scientific">Lynx canadensis</name>
    <name type="common">Canada lynx</name>
    <name type="synonym">Felis canadensis</name>
    <dbReference type="NCBI Taxonomy" id="61383"/>
    <lineage>
        <taxon>Eukaryota</taxon>
        <taxon>Metazoa</taxon>
        <taxon>Chordata</taxon>
        <taxon>Craniata</taxon>
        <taxon>Vertebrata</taxon>
        <taxon>Euteleostomi</taxon>
        <taxon>Mammalia</taxon>
        <taxon>Eutheria</taxon>
        <taxon>Laurasiatheria</taxon>
        <taxon>Carnivora</taxon>
        <taxon>Feliformia</taxon>
        <taxon>Felidae</taxon>
        <taxon>Felinae</taxon>
        <taxon>Lynx</taxon>
    </lineage>
</organism>
<dbReference type="Ensembl" id="ENSLCNT00005020996.1">
    <property type="protein sequence ID" value="ENSLCNP00005018732.1"/>
    <property type="gene ID" value="ENSLCNG00005012240.1"/>
</dbReference>
<dbReference type="PANTHER" id="PTHR45971:SF3">
    <property type="entry name" value="RUN DOMAIN BECLIN-1-INTERACTING AND CYSTEINE-RICH DOMAIN-CONTAINING PROTEIN"/>
    <property type="match status" value="1"/>
</dbReference>
<dbReference type="Pfam" id="PF02759">
    <property type="entry name" value="RUN"/>
    <property type="match status" value="1"/>
</dbReference>
<dbReference type="Proteomes" id="UP000472241">
    <property type="component" value="Unplaced"/>
</dbReference>
<keyword evidence="3" id="KW-0967">Endosome</keyword>
<dbReference type="InterPro" id="IPR037213">
    <property type="entry name" value="Run_dom_sf"/>
</dbReference>
<feature type="compositionally biased region" description="Low complexity" evidence="5">
    <location>
        <begin position="339"/>
        <end position="372"/>
    </location>
</feature>
<evidence type="ECO:0000256" key="5">
    <source>
        <dbReference type="SAM" id="MobiDB-lite"/>
    </source>
</evidence>
<dbReference type="InterPro" id="IPR048569">
    <property type="entry name" value="RUBC_PIKBD"/>
</dbReference>
<sequence>MRPEGAGMELGGCEERLPEQSRREHWQLLGNLKTTVEGLVSANSPNVWSKYGGLERLCRDMQSILYHGLIHDQEVCCHQTDYWQFVKDIRWLSPHSALHVEKFISLHENGQSSTEGVSEHAVAKLWLQHSLQCHCLSAQLRPLLGDRQYIRKFYTDTAFLLSNAHVTAMLQCLEAVEQNNPRLLAQIDASMFARKHESPLLVTKSQSLTALPGSTYTPPTSYAQHSYFGSFSSLHQSVPSHSSERRSTSFSLSGPPRKPQESREHVSPAQDQPSQASLLPASTLARDSPSTPNEMSSSTLTSPLEASWVSSQNNSPSDASEGPEYLAIGNLDPRGRTASCQSHSSNAESSSSNLFSSSSSQKPDSAASSLGEQEGGGQSQLSGVLRRSSFSEGQTFTVTSGTKKSHTRSHSDTNIASRGAPGGPRNITIIVEDPIAESCNDKSKLRGPLPYSGQSSEVSTPSSLYMEYEGGQYLCSGEGMFRRPSEGQSLISYLSEQDFGSCADLEKENAHFSISESLIAAIELMKCNMMSQCLEEEEEEEEDSDREIQELKQKIRLRRQQIRTKNLLPGYQETEHGTGFQVTSNSSQFSSRDSTQFSDSGSADEVDEFEIQDADIRRNTASNSKSFTSSQSFSHCFLHSTSAEAVAMGLLKQFEGMQLPAASELEWLVPEHDAPQKLLPIPDSLPISPDDGQHADIYKLRIRVRGNLEWAPPRPQIIFNVHSAPTRKIAVAKQNYRCAGCGIRTDPDYIKRLRYCEYLGKYFCQCCHENAQMVIPSRVLRKWDFSKYYVSNFSKDLLIKIWNDPLFNVQDINSALYRKVKLLNQVRLLRIQLYHMKNMFKTCRLAKELLDSFDTVPGHLTEDLHLYSLNDLTATRKGELGPRLAELTRAGAAHVERCMLCQAKGFICEFCQNEDDIIFPFELHKCRTCEECKACYHKACFKSGSCPRCERLQARRELLAKQSLESYMSDYEEEPTEALALEATVLETT</sequence>
<dbReference type="SMART" id="SM00593">
    <property type="entry name" value="RUN"/>
    <property type="match status" value="1"/>
</dbReference>
<feature type="compositionally biased region" description="Acidic residues" evidence="5">
    <location>
        <begin position="602"/>
        <end position="613"/>
    </location>
</feature>
<comment type="subcellular location">
    <subcellularLocation>
        <location evidence="1">Late endosome</location>
    </subcellularLocation>
</comment>
<dbReference type="PROSITE" id="PS50826">
    <property type="entry name" value="RUN"/>
    <property type="match status" value="1"/>
</dbReference>
<accession>A0A667GU88</accession>
<evidence type="ECO:0000313" key="8">
    <source>
        <dbReference type="Proteomes" id="UP000472241"/>
    </source>
</evidence>
<evidence type="ECO:0000256" key="1">
    <source>
        <dbReference type="ARBA" id="ARBA00004603"/>
    </source>
</evidence>
<protein>
    <submittedName>
        <fullName evidence="7">Rubicon autophagy regulator</fullName>
    </submittedName>
</protein>
<feature type="domain" description="RUN" evidence="6">
    <location>
        <begin position="48"/>
        <end position="186"/>
    </location>
</feature>
<evidence type="ECO:0000259" key="6">
    <source>
        <dbReference type="PROSITE" id="PS50826"/>
    </source>
</evidence>
<dbReference type="PANTHER" id="PTHR45971">
    <property type="entry name" value="PHOX (PX) DOMAIN-CONTAINING PROTEIN"/>
    <property type="match status" value="1"/>
</dbReference>
<feature type="region of interest" description="Disordered" evidence="5">
    <location>
        <begin position="238"/>
        <end position="426"/>
    </location>
</feature>
<dbReference type="SUPFAM" id="SSF140741">
    <property type="entry name" value="RUN domain-like"/>
    <property type="match status" value="1"/>
</dbReference>
<reference evidence="7" key="2">
    <citation type="submission" date="2025-09" db="UniProtKB">
        <authorList>
            <consortium name="Ensembl"/>
        </authorList>
    </citation>
    <scope>IDENTIFICATION</scope>
</reference>
<evidence type="ECO:0000256" key="2">
    <source>
        <dbReference type="ARBA" id="ARBA00022553"/>
    </source>
</evidence>
<feature type="region of interest" description="Disordered" evidence="5">
    <location>
        <begin position="568"/>
        <end position="617"/>
    </location>
</feature>
<dbReference type="GO" id="GO:0006914">
    <property type="term" value="P:autophagy"/>
    <property type="evidence" value="ECO:0007669"/>
    <property type="project" value="UniProtKB-KW"/>
</dbReference>
<dbReference type="SMART" id="SM01175">
    <property type="entry name" value="DUF4206"/>
    <property type="match status" value="1"/>
</dbReference>
<dbReference type="GO" id="GO:1901097">
    <property type="term" value="P:negative regulation of autophagosome maturation"/>
    <property type="evidence" value="ECO:0007669"/>
    <property type="project" value="TreeGrafter"/>
</dbReference>
<dbReference type="GO" id="GO:0005769">
    <property type="term" value="C:early endosome"/>
    <property type="evidence" value="ECO:0007669"/>
    <property type="project" value="TreeGrafter"/>
</dbReference>
<feature type="compositionally biased region" description="Polar residues" evidence="5">
    <location>
        <begin position="288"/>
        <end position="318"/>
    </location>
</feature>
<dbReference type="Gene3D" id="1.20.58.900">
    <property type="match status" value="1"/>
</dbReference>
<feature type="compositionally biased region" description="Polar residues" evidence="5">
    <location>
        <begin position="580"/>
        <end position="601"/>
    </location>
</feature>
<dbReference type="GO" id="GO:0045806">
    <property type="term" value="P:negative regulation of endocytosis"/>
    <property type="evidence" value="ECO:0007669"/>
    <property type="project" value="TreeGrafter"/>
</dbReference>
<keyword evidence="4" id="KW-0072">Autophagy</keyword>
<dbReference type="InterPro" id="IPR052428">
    <property type="entry name" value="Autophagy_HostDef_Reg"/>
</dbReference>
<dbReference type="GO" id="GO:0005770">
    <property type="term" value="C:late endosome"/>
    <property type="evidence" value="ECO:0007669"/>
    <property type="project" value="UniProtKB-SubCell"/>
</dbReference>
<evidence type="ECO:0000256" key="3">
    <source>
        <dbReference type="ARBA" id="ARBA00022753"/>
    </source>
</evidence>
<dbReference type="InterPro" id="IPR025258">
    <property type="entry name" value="RH_dom"/>
</dbReference>
<name>A0A667GU88_LYNCA</name>
<feature type="compositionally biased region" description="Polar residues" evidence="5">
    <location>
        <begin position="388"/>
        <end position="402"/>
    </location>
</feature>
<keyword evidence="8" id="KW-1185">Reference proteome</keyword>
<dbReference type="Pfam" id="PF21054">
    <property type="entry name" value="RUBC_PIKBD"/>
    <property type="match status" value="1"/>
</dbReference>
<evidence type="ECO:0000313" key="7">
    <source>
        <dbReference type="Ensembl" id="ENSLCNP00005018732.1"/>
    </source>
</evidence>